<dbReference type="Gene3D" id="2.40.30.10">
    <property type="entry name" value="Translation factors"/>
    <property type="match status" value="1"/>
</dbReference>
<dbReference type="InterPro" id="IPR017927">
    <property type="entry name" value="FAD-bd_FR_type"/>
</dbReference>
<dbReference type="Proteomes" id="UP001597387">
    <property type="component" value="Unassembled WGS sequence"/>
</dbReference>
<dbReference type="PRINTS" id="PR00410">
    <property type="entry name" value="PHEHYDRXLASE"/>
</dbReference>
<reference evidence="3" key="1">
    <citation type="journal article" date="2019" name="Int. J. Syst. Evol. Microbiol.">
        <title>The Global Catalogue of Microorganisms (GCM) 10K type strain sequencing project: providing services to taxonomists for standard genome sequencing and annotation.</title>
        <authorList>
            <consortium name="The Broad Institute Genomics Platform"/>
            <consortium name="The Broad Institute Genome Sequencing Center for Infectious Disease"/>
            <person name="Wu L."/>
            <person name="Ma J."/>
        </authorList>
    </citation>
    <scope>NUCLEOTIDE SEQUENCE [LARGE SCALE GENOMIC DNA]</scope>
    <source>
        <strain evidence="3">KCTC 42217</strain>
    </source>
</reference>
<dbReference type="InterPro" id="IPR001433">
    <property type="entry name" value="OxRdtase_FAD/NAD-bd"/>
</dbReference>
<dbReference type="PANTHER" id="PTHR47354:SF5">
    <property type="entry name" value="PROTEIN RFBI"/>
    <property type="match status" value="1"/>
</dbReference>
<gene>
    <name evidence="2" type="ORF">ACFSJU_10085</name>
</gene>
<sequence>MSKHIVKVLKADFVTHNVKRFVVEKPAGFSFTPGQACDVSINRPGLEKELRPFTFTSVPDSDTLEFIIKIYSGHDGVTNKLGTVGRGDELILHDVFGTIAYRGDGLYIAGGAGITPFIAILRDLELKNNLSGNTLIFVNRTANDVILEYELKELLGDKFVSVVEASGDPSIPPKFIDRDFLRPYVGDQHKFYYICGPEAFTSVVIGYLSDLGIDPSQIVIEEPW</sequence>
<organism evidence="2 3">
    <name type="scientific">Paradesertivirga mongoliensis</name>
    <dbReference type="NCBI Taxonomy" id="2100740"/>
    <lineage>
        <taxon>Bacteria</taxon>
        <taxon>Pseudomonadati</taxon>
        <taxon>Bacteroidota</taxon>
        <taxon>Sphingobacteriia</taxon>
        <taxon>Sphingobacteriales</taxon>
        <taxon>Sphingobacteriaceae</taxon>
        <taxon>Paradesertivirga</taxon>
    </lineage>
</organism>
<dbReference type="SUPFAM" id="SSF63380">
    <property type="entry name" value="Riboflavin synthase domain-like"/>
    <property type="match status" value="1"/>
</dbReference>
<dbReference type="InterPro" id="IPR017938">
    <property type="entry name" value="Riboflavin_synthase-like_b-brl"/>
</dbReference>
<evidence type="ECO:0000313" key="3">
    <source>
        <dbReference type="Proteomes" id="UP001597387"/>
    </source>
</evidence>
<dbReference type="EMBL" id="JBHUHZ010000001">
    <property type="protein sequence ID" value="MFD2162740.1"/>
    <property type="molecule type" value="Genomic_DNA"/>
</dbReference>
<dbReference type="RefSeq" id="WP_255903004.1">
    <property type="nucleotide sequence ID" value="NZ_JAFMZO010000003.1"/>
</dbReference>
<dbReference type="SUPFAM" id="SSF52343">
    <property type="entry name" value="Ferredoxin reductase-like, C-terminal NADP-linked domain"/>
    <property type="match status" value="1"/>
</dbReference>
<proteinExistence type="predicted"/>
<dbReference type="InterPro" id="IPR050415">
    <property type="entry name" value="MRET"/>
</dbReference>
<name>A0ABW4ZLE5_9SPHI</name>
<dbReference type="Gene3D" id="3.40.50.80">
    <property type="entry name" value="Nucleotide-binding domain of ferredoxin-NADP reductase (FNR) module"/>
    <property type="match status" value="1"/>
</dbReference>
<dbReference type="PANTHER" id="PTHR47354">
    <property type="entry name" value="NADH OXIDOREDUCTASE HCR"/>
    <property type="match status" value="1"/>
</dbReference>
<comment type="caution">
    <text evidence="2">The sequence shown here is derived from an EMBL/GenBank/DDBJ whole genome shotgun (WGS) entry which is preliminary data.</text>
</comment>
<accession>A0ABW4ZLE5</accession>
<dbReference type="Pfam" id="PF08022">
    <property type="entry name" value="FAD_binding_8"/>
    <property type="match status" value="1"/>
</dbReference>
<feature type="domain" description="FAD-binding FR-type" evidence="1">
    <location>
        <begin position="1"/>
        <end position="102"/>
    </location>
</feature>
<dbReference type="Pfam" id="PF00175">
    <property type="entry name" value="NAD_binding_1"/>
    <property type="match status" value="1"/>
</dbReference>
<keyword evidence="3" id="KW-1185">Reference proteome</keyword>
<evidence type="ECO:0000259" key="1">
    <source>
        <dbReference type="PROSITE" id="PS51384"/>
    </source>
</evidence>
<dbReference type="InterPro" id="IPR013112">
    <property type="entry name" value="FAD-bd_8"/>
</dbReference>
<dbReference type="InterPro" id="IPR039261">
    <property type="entry name" value="FNR_nucleotide-bd"/>
</dbReference>
<evidence type="ECO:0000313" key="2">
    <source>
        <dbReference type="EMBL" id="MFD2162740.1"/>
    </source>
</evidence>
<dbReference type="PROSITE" id="PS51384">
    <property type="entry name" value="FAD_FR"/>
    <property type="match status" value="1"/>
</dbReference>
<protein>
    <submittedName>
        <fullName evidence="2">FAD-binding oxidoreductase</fullName>
    </submittedName>
</protein>